<keyword evidence="2" id="KW-0802">TPR repeat</keyword>
<dbReference type="Proteomes" id="UP000198660">
    <property type="component" value="Unassembled WGS sequence"/>
</dbReference>
<proteinExistence type="predicted"/>
<dbReference type="InterPro" id="IPR019734">
    <property type="entry name" value="TPR_rpt"/>
</dbReference>
<dbReference type="AlphaFoldDB" id="A0A1I6PTH9"/>
<protein>
    <submittedName>
        <fullName evidence="4">Helix-turn-helix</fullName>
    </submittedName>
</protein>
<dbReference type="SUPFAM" id="SSF47413">
    <property type="entry name" value="lambda repressor-like DNA-binding domains"/>
    <property type="match status" value="1"/>
</dbReference>
<dbReference type="Gene3D" id="1.10.260.40">
    <property type="entry name" value="lambda repressor-like DNA-binding domains"/>
    <property type="match status" value="1"/>
</dbReference>
<dbReference type="InterPro" id="IPR011990">
    <property type="entry name" value="TPR-like_helical_dom_sf"/>
</dbReference>
<dbReference type="SMART" id="SM00530">
    <property type="entry name" value="HTH_XRE"/>
    <property type="match status" value="1"/>
</dbReference>
<gene>
    <name evidence="4" type="ORF">SAMN05444972_102122</name>
</gene>
<dbReference type="InterPro" id="IPR010982">
    <property type="entry name" value="Lambda_DNA-bd_dom_sf"/>
</dbReference>
<dbReference type="OrthoDB" id="1859224at2"/>
<keyword evidence="1" id="KW-0677">Repeat</keyword>
<dbReference type="SUPFAM" id="SSF48452">
    <property type="entry name" value="TPR-like"/>
    <property type="match status" value="2"/>
</dbReference>
<evidence type="ECO:0000259" key="3">
    <source>
        <dbReference type="PROSITE" id="PS50943"/>
    </source>
</evidence>
<dbReference type="Gene3D" id="1.25.40.10">
    <property type="entry name" value="Tetratricopeptide repeat domain"/>
    <property type="match status" value="2"/>
</dbReference>
<dbReference type="PANTHER" id="PTHR45641:SF19">
    <property type="entry name" value="NEPHROCYSTIN-3"/>
    <property type="match status" value="1"/>
</dbReference>
<keyword evidence="5" id="KW-1185">Reference proteome</keyword>
<evidence type="ECO:0000313" key="5">
    <source>
        <dbReference type="Proteomes" id="UP000198660"/>
    </source>
</evidence>
<evidence type="ECO:0000256" key="1">
    <source>
        <dbReference type="ARBA" id="ARBA00022737"/>
    </source>
</evidence>
<name>A0A1I6PTH9_9BACL</name>
<dbReference type="InterPro" id="IPR001387">
    <property type="entry name" value="Cro/C1-type_HTH"/>
</dbReference>
<dbReference type="PROSITE" id="PS50943">
    <property type="entry name" value="HTH_CROC1"/>
    <property type="match status" value="1"/>
</dbReference>
<evidence type="ECO:0000256" key="2">
    <source>
        <dbReference type="ARBA" id="ARBA00022803"/>
    </source>
</evidence>
<dbReference type="PANTHER" id="PTHR45641">
    <property type="entry name" value="TETRATRICOPEPTIDE REPEAT PROTEIN (AFU_ORTHOLOGUE AFUA_6G03870)"/>
    <property type="match status" value="1"/>
</dbReference>
<evidence type="ECO:0000313" key="4">
    <source>
        <dbReference type="EMBL" id="SFS43514.1"/>
    </source>
</evidence>
<dbReference type="Pfam" id="PF01381">
    <property type="entry name" value="HTH_3"/>
    <property type="match status" value="1"/>
</dbReference>
<organism evidence="4 5">
    <name type="scientific">Marininema halotolerans</name>
    <dbReference type="NCBI Taxonomy" id="1155944"/>
    <lineage>
        <taxon>Bacteria</taxon>
        <taxon>Bacillati</taxon>
        <taxon>Bacillota</taxon>
        <taxon>Bacilli</taxon>
        <taxon>Bacillales</taxon>
        <taxon>Thermoactinomycetaceae</taxon>
        <taxon>Marininema</taxon>
    </lineage>
</organism>
<dbReference type="GO" id="GO:0003677">
    <property type="term" value="F:DNA binding"/>
    <property type="evidence" value="ECO:0007669"/>
    <property type="project" value="InterPro"/>
</dbReference>
<sequence>MMNTFEIQEIGEIIRKVRKEKGLRLEDLADENISPATISNIERGIPHVNPQRATYLLEKLDIRLEDIPHLIIQEQEALHELTFQLFMIETMRDAGNIDDALQQLKTLQLDDSHPYAANIYFLTGTCFNQLQQLEKAQRCLFDAIRLSSQSPYGKKSNIEAASFYVLGMISSQNHQTEQALDYIESGLGAFKEGEEKKHLKVKLIEKKVGFLEKLGRVGEALKLIEDYWDPMLMSHDINVILGFYGWRAELLSRLRQFDLAANYCNEGISIARINGHPHQLFTLWNRLADIHHRNMDATKAEDCYQIALSIKSKKIQPSDIARTQLNLSTLYMKQQRFKESYHVINEALFLFKQMNEIPGLVDTLILLGKYHGIQDDQQTAISYLQEALTISDQYKLTDKKVNILFLLAQCWEFIDKQEFHSCLTTMYQVKYKGVSE</sequence>
<dbReference type="EMBL" id="FPAA01000002">
    <property type="protein sequence ID" value="SFS43514.1"/>
    <property type="molecule type" value="Genomic_DNA"/>
</dbReference>
<accession>A0A1I6PTH9</accession>
<reference evidence="5" key="1">
    <citation type="submission" date="2016-10" db="EMBL/GenBank/DDBJ databases">
        <authorList>
            <person name="Varghese N."/>
            <person name="Submissions S."/>
        </authorList>
    </citation>
    <scope>NUCLEOTIDE SEQUENCE [LARGE SCALE GENOMIC DNA]</scope>
    <source>
        <strain evidence="5">DSM 45789</strain>
    </source>
</reference>
<dbReference type="CDD" id="cd00093">
    <property type="entry name" value="HTH_XRE"/>
    <property type="match status" value="1"/>
</dbReference>
<dbReference type="SMART" id="SM00028">
    <property type="entry name" value="TPR"/>
    <property type="match status" value="6"/>
</dbReference>
<feature type="domain" description="HTH cro/C1-type" evidence="3">
    <location>
        <begin position="14"/>
        <end position="67"/>
    </location>
</feature>